<dbReference type="OrthoDB" id="1689420at2759"/>
<protein>
    <recommendedName>
        <fullName evidence="3">Retrotransposon gag domain-containing protein</fullName>
    </recommendedName>
</protein>
<organism evidence="1 2">
    <name type="scientific">Vigna angularis var. angularis</name>
    <dbReference type="NCBI Taxonomy" id="157739"/>
    <lineage>
        <taxon>Eukaryota</taxon>
        <taxon>Viridiplantae</taxon>
        <taxon>Streptophyta</taxon>
        <taxon>Embryophyta</taxon>
        <taxon>Tracheophyta</taxon>
        <taxon>Spermatophyta</taxon>
        <taxon>Magnoliopsida</taxon>
        <taxon>eudicotyledons</taxon>
        <taxon>Gunneridae</taxon>
        <taxon>Pentapetalae</taxon>
        <taxon>rosids</taxon>
        <taxon>fabids</taxon>
        <taxon>Fabales</taxon>
        <taxon>Fabaceae</taxon>
        <taxon>Papilionoideae</taxon>
        <taxon>50 kb inversion clade</taxon>
        <taxon>NPAAA clade</taxon>
        <taxon>indigoferoid/millettioid clade</taxon>
        <taxon>Phaseoleae</taxon>
        <taxon>Vigna</taxon>
    </lineage>
</organism>
<proteinExistence type="predicted"/>
<gene>
    <name evidence="1" type="primary">Vigan.07G130300</name>
    <name evidence="1" type="ORF">VIGAN_07130300</name>
</gene>
<name>A0A0S3SI73_PHAAN</name>
<accession>A0A0S3SI73</accession>
<reference evidence="1 2" key="1">
    <citation type="journal article" date="2015" name="Sci. Rep.">
        <title>The power of single molecule real-time sequencing technology in the de novo assembly of a eukaryotic genome.</title>
        <authorList>
            <person name="Sakai H."/>
            <person name="Naito K."/>
            <person name="Ogiso-Tanaka E."/>
            <person name="Takahashi Y."/>
            <person name="Iseki K."/>
            <person name="Muto C."/>
            <person name="Satou K."/>
            <person name="Teruya K."/>
            <person name="Shiroma A."/>
            <person name="Shimoji M."/>
            <person name="Hirano T."/>
            <person name="Itoh T."/>
            <person name="Kaga A."/>
            <person name="Tomooka N."/>
        </authorList>
    </citation>
    <scope>NUCLEOTIDE SEQUENCE [LARGE SCALE GENOMIC DNA]</scope>
    <source>
        <strain evidence="2">cv. Shumari</strain>
    </source>
</reference>
<keyword evidence="2" id="KW-1185">Reference proteome</keyword>
<sequence>MAHPPTYESSPWEPVPPNRDGDHLFLNTGMIKMLPQFHGFADECPHAHLERFYRICCFMKPPNVPDDQVFLRAFSYSLKGATKDWKDRLPRGCVTRWENLKHQFLKKFPPVQNSYNNDSGWNDTGLG</sequence>
<dbReference type="PANTHER" id="PTHR33223:SF6">
    <property type="entry name" value="CCHC-TYPE DOMAIN-CONTAINING PROTEIN"/>
    <property type="match status" value="1"/>
</dbReference>
<evidence type="ECO:0008006" key="3">
    <source>
        <dbReference type="Google" id="ProtNLM"/>
    </source>
</evidence>
<dbReference type="PANTHER" id="PTHR33223">
    <property type="entry name" value="CCHC-TYPE DOMAIN-CONTAINING PROTEIN"/>
    <property type="match status" value="1"/>
</dbReference>
<dbReference type="AlphaFoldDB" id="A0A0S3SI73"/>
<evidence type="ECO:0000313" key="2">
    <source>
        <dbReference type="Proteomes" id="UP000291084"/>
    </source>
</evidence>
<evidence type="ECO:0000313" key="1">
    <source>
        <dbReference type="EMBL" id="BAT92554.1"/>
    </source>
</evidence>
<dbReference type="Proteomes" id="UP000291084">
    <property type="component" value="Chromosome 7"/>
</dbReference>
<dbReference type="EMBL" id="AP015040">
    <property type="protein sequence ID" value="BAT92554.1"/>
    <property type="molecule type" value="Genomic_DNA"/>
</dbReference>